<dbReference type="InterPro" id="IPR013320">
    <property type="entry name" value="ConA-like_dom_sf"/>
</dbReference>
<dbReference type="Pfam" id="PF13385">
    <property type="entry name" value="Laminin_G_3"/>
    <property type="match status" value="1"/>
</dbReference>
<feature type="chain" id="PRO_5008704987" evidence="1">
    <location>
        <begin position="29"/>
        <end position="249"/>
    </location>
</feature>
<organism evidence="2 3">
    <name type="scientific">Micromonospora mirobrigensis</name>
    <dbReference type="NCBI Taxonomy" id="262898"/>
    <lineage>
        <taxon>Bacteria</taxon>
        <taxon>Bacillati</taxon>
        <taxon>Actinomycetota</taxon>
        <taxon>Actinomycetes</taxon>
        <taxon>Micromonosporales</taxon>
        <taxon>Micromonosporaceae</taxon>
        <taxon>Micromonospora</taxon>
    </lineage>
</organism>
<reference evidence="3" key="1">
    <citation type="submission" date="2016-06" db="EMBL/GenBank/DDBJ databases">
        <authorList>
            <person name="Varghese N."/>
            <person name="Submissions Spin"/>
        </authorList>
    </citation>
    <scope>NUCLEOTIDE SEQUENCE [LARGE SCALE GENOMIC DNA]</scope>
    <source>
        <strain evidence="3">DSM 44830</strain>
    </source>
</reference>
<dbReference type="RefSeq" id="WP_091601911.1">
    <property type="nucleotide sequence ID" value="NZ_FMCX01000001.1"/>
</dbReference>
<name>A0A1C4UJN2_9ACTN</name>
<proteinExistence type="predicted"/>
<dbReference type="STRING" id="262898.GA0070564_101532"/>
<gene>
    <name evidence="2" type="ORF">GA0070564_101532</name>
</gene>
<evidence type="ECO:0000313" key="3">
    <source>
        <dbReference type="Proteomes" id="UP000199504"/>
    </source>
</evidence>
<feature type="signal peptide" evidence="1">
    <location>
        <begin position="1"/>
        <end position="28"/>
    </location>
</feature>
<dbReference type="Proteomes" id="UP000199504">
    <property type="component" value="Unassembled WGS sequence"/>
</dbReference>
<sequence>MGRTLSAFVLGVTALAAAVLVDTAPAYAATEQLRLDFDATPTGQVEPGPWTSGCFADVATPGDSGCIAVSAPGSISRATRPSGTGTSPALAFPASGSAVIQVPDAANLNPGTQDFTISALVKITSGQVTSGANLVQKGLFADPAQWKLQLDGGKPGCRIAGLNSQGTAATPVLITADASIADQGWKFVQCKRRGDVLSLIVGADTVRTATGATMNISSTAKVNIGAKGPGLTNNDQFRGELDNAIFSIG</sequence>
<dbReference type="OrthoDB" id="5506986at2"/>
<evidence type="ECO:0000313" key="2">
    <source>
        <dbReference type="EMBL" id="SCE71946.1"/>
    </source>
</evidence>
<dbReference type="SUPFAM" id="SSF49899">
    <property type="entry name" value="Concanavalin A-like lectins/glucanases"/>
    <property type="match status" value="1"/>
</dbReference>
<dbReference type="Gene3D" id="2.60.120.200">
    <property type="match status" value="1"/>
</dbReference>
<dbReference type="AlphaFoldDB" id="A0A1C4UJN2"/>
<evidence type="ECO:0000256" key="1">
    <source>
        <dbReference type="SAM" id="SignalP"/>
    </source>
</evidence>
<dbReference type="GO" id="GO:0030246">
    <property type="term" value="F:carbohydrate binding"/>
    <property type="evidence" value="ECO:0007669"/>
    <property type="project" value="UniProtKB-KW"/>
</dbReference>
<keyword evidence="3" id="KW-1185">Reference proteome</keyword>
<dbReference type="EMBL" id="FMCX01000001">
    <property type="protein sequence ID" value="SCE71946.1"/>
    <property type="molecule type" value="Genomic_DNA"/>
</dbReference>
<protein>
    <submittedName>
        <fullName evidence="2">Concanavalin A-like lectin/glucanases superfamily protein</fullName>
    </submittedName>
</protein>
<keyword evidence="2" id="KW-0430">Lectin</keyword>
<accession>A0A1C4UJN2</accession>
<keyword evidence="1" id="KW-0732">Signal</keyword>